<dbReference type="Proteomes" id="UP000534870">
    <property type="component" value="Unassembled WGS sequence"/>
</dbReference>
<protein>
    <submittedName>
        <fullName evidence="1">DUF4089 domain-containing protein</fullName>
    </submittedName>
</protein>
<dbReference type="Pfam" id="PF13318">
    <property type="entry name" value="AtzG-like"/>
    <property type="match status" value="1"/>
</dbReference>
<evidence type="ECO:0000313" key="2">
    <source>
        <dbReference type="EMBL" id="XAE43462.1"/>
    </source>
</evidence>
<dbReference type="EMBL" id="CP152276">
    <property type="protein sequence ID" value="XAE43462.1"/>
    <property type="molecule type" value="Genomic_DNA"/>
</dbReference>
<dbReference type="Proteomes" id="UP001449795">
    <property type="component" value="Chromosome"/>
</dbReference>
<dbReference type="AlphaFoldDB" id="A0A7Y7IXB7"/>
<evidence type="ECO:0000313" key="4">
    <source>
        <dbReference type="Proteomes" id="UP001449795"/>
    </source>
</evidence>
<sequence>MSDHQSDRIPDEALVAAAARDIGLTIADGFMPGVLANRALLQTYARLLHEFPLPDSCEPAFEYRP</sequence>
<dbReference type="EMBL" id="JABXXP010000296">
    <property type="protein sequence ID" value="NVN11957.1"/>
    <property type="molecule type" value="Genomic_DNA"/>
</dbReference>
<dbReference type="RefSeq" id="WP_176640616.1">
    <property type="nucleotide sequence ID" value="NZ_CP152276.1"/>
</dbReference>
<keyword evidence="4" id="KW-1185">Reference proteome</keyword>
<reference evidence="1 3" key="1">
    <citation type="submission" date="2020-06" db="EMBL/GenBank/DDBJ databases">
        <title>Description of novel acetic acid bacteria.</title>
        <authorList>
            <person name="Sombolestani A."/>
        </authorList>
    </citation>
    <scope>NUCLEOTIDE SEQUENCE [LARGE SCALE GENOMIC DNA]</scope>
    <source>
        <strain evidence="1 3">LMG 31431</strain>
    </source>
</reference>
<organism evidence="1 3">
    <name type="scientific">Nguyenibacter vanlangensis</name>
    <dbReference type="NCBI Taxonomy" id="1216886"/>
    <lineage>
        <taxon>Bacteria</taxon>
        <taxon>Pseudomonadati</taxon>
        <taxon>Pseudomonadota</taxon>
        <taxon>Alphaproteobacteria</taxon>
        <taxon>Acetobacterales</taxon>
        <taxon>Acetobacteraceae</taxon>
        <taxon>Nguyenibacter</taxon>
    </lineage>
</organism>
<evidence type="ECO:0000313" key="1">
    <source>
        <dbReference type="EMBL" id="NVN11957.1"/>
    </source>
</evidence>
<name>A0A7Y7IXB7_9PROT</name>
<accession>A0A7Y7IXB7</accession>
<evidence type="ECO:0000313" key="3">
    <source>
        <dbReference type="Proteomes" id="UP000534870"/>
    </source>
</evidence>
<dbReference type="InterPro" id="IPR025148">
    <property type="entry name" value="AtzG-like"/>
</dbReference>
<gene>
    <name evidence="2" type="ORF">AAC691_03120</name>
    <name evidence="1" type="ORF">HUK84_12660</name>
</gene>
<proteinExistence type="predicted"/>
<reference evidence="2 4" key="2">
    <citation type="submission" date="2024-04" db="EMBL/GenBank/DDBJ databases">
        <title>Complete genome sequence of Nguyenibacter vanlangesis HBCM-1154, a strain capable of nitrogen fixation, IAA production, and phosphorus solubilization isolated from sugarcane soil.</title>
        <authorList>
            <person name="MY HANH P."/>
        </authorList>
    </citation>
    <scope>NUCLEOTIDE SEQUENCE [LARGE SCALE GENOMIC DNA]</scope>
    <source>
        <strain evidence="2 4">HBCM 1154</strain>
    </source>
</reference>